<dbReference type="Gene3D" id="3.40.630.70">
    <property type="entry name" value="Leucyl/phenylalanyl-tRNA-protein transferase, C-terminal domain"/>
    <property type="match status" value="1"/>
</dbReference>
<comment type="catalytic activity">
    <reaction evidence="1">
        <text>N-terminal L-arginyl-[protein] + L-leucyl-tRNA(Leu) = N-terminal L-leucyl-L-arginyl-[protein] + tRNA(Leu) + H(+)</text>
        <dbReference type="Rhea" id="RHEA:50416"/>
        <dbReference type="Rhea" id="RHEA-COMP:9613"/>
        <dbReference type="Rhea" id="RHEA-COMP:9622"/>
        <dbReference type="Rhea" id="RHEA-COMP:12672"/>
        <dbReference type="Rhea" id="RHEA-COMP:12673"/>
        <dbReference type="ChEBI" id="CHEBI:15378"/>
        <dbReference type="ChEBI" id="CHEBI:64719"/>
        <dbReference type="ChEBI" id="CHEBI:78442"/>
        <dbReference type="ChEBI" id="CHEBI:78494"/>
        <dbReference type="ChEBI" id="CHEBI:133044"/>
        <dbReference type="EC" id="2.3.2.6"/>
    </reaction>
</comment>
<comment type="catalytic activity">
    <reaction evidence="1">
        <text>N-terminal L-lysyl-[protein] + L-leucyl-tRNA(Leu) = N-terminal L-leucyl-L-lysyl-[protein] + tRNA(Leu) + H(+)</text>
        <dbReference type="Rhea" id="RHEA:12340"/>
        <dbReference type="Rhea" id="RHEA-COMP:9613"/>
        <dbReference type="Rhea" id="RHEA-COMP:9622"/>
        <dbReference type="Rhea" id="RHEA-COMP:12670"/>
        <dbReference type="Rhea" id="RHEA-COMP:12671"/>
        <dbReference type="ChEBI" id="CHEBI:15378"/>
        <dbReference type="ChEBI" id="CHEBI:65249"/>
        <dbReference type="ChEBI" id="CHEBI:78442"/>
        <dbReference type="ChEBI" id="CHEBI:78494"/>
        <dbReference type="ChEBI" id="CHEBI:133043"/>
        <dbReference type="EC" id="2.3.2.6"/>
    </reaction>
</comment>
<dbReference type="PANTHER" id="PTHR30098:SF2">
    <property type="entry name" value="LEUCYL_PHENYLALANYL-TRNA--PROTEIN TRANSFERASE"/>
    <property type="match status" value="1"/>
</dbReference>
<dbReference type="RefSeq" id="WP_045363606.1">
    <property type="nucleotide sequence ID" value="NZ_AP018150.1"/>
</dbReference>
<dbReference type="GO" id="GO:0030163">
    <property type="term" value="P:protein catabolic process"/>
    <property type="evidence" value="ECO:0007669"/>
    <property type="project" value="UniProtKB-UniRule"/>
</dbReference>
<keyword evidence="1" id="KW-0963">Cytoplasm</keyword>
<dbReference type="EC" id="2.3.2.6" evidence="1"/>
<comment type="similarity">
    <text evidence="1">Belongs to the L/F-transferase family.</text>
</comment>
<evidence type="ECO:0000313" key="3">
    <source>
        <dbReference type="Proteomes" id="UP000282597"/>
    </source>
</evidence>
<comment type="catalytic activity">
    <reaction evidence="1">
        <text>L-phenylalanyl-tRNA(Phe) + an N-terminal L-alpha-aminoacyl-[protein] = an N-terminal L-phenylalanyl-L-alpha-aminoacyl-[protein] + tRNA(Phe)</text>
        <dbReference type="Rhea" id="RHEA:43632"/>
        <dbReference type="Rhea" id="RHEA-COMP:9668"/>
        <dbReference type="Rhea" id="RHEA-COMP:9699"/>
        <dbReference type="Rhea" id="RHEA-COMP:10636"/>
        <dbReference type="Rhea" id="RHEA-COMP:10637"/>
        <dbReference type="ChEBI" id="CHEBI:78442"/>
        <dbReference type="ChEBI" id="CHEBI:78531"/>
        <dbReference type="ChEBI" id="CHEBI:78597"/>
        <dbReference type="ChEBI" id="CHEBI:83561"/>
        <dbReference type="EC" id="2.3.2.6"/>
    </reaction>
</comment>
<dbReference type="Pfam" id="PF03588">
    <property type="entry name" value="Leu_Phe_trans"/>
    <property type="match status" value="1"/>
</dbReference>
<comment type="subcellular location">
    <subcellularLocation>
        <location evidence="1">Cytoplasm</location>
    </subcellularLocation>
</comment>
<evidence type="ECO:0000313" key="2">
    <source>
        <dbReference type="EMBL" id="BBE08333.1"/>
    </source>
</evidence>
<gene>
    <name evidence="1" type="primary">aat</name>
    <name evidence="2" type="ORF">MCB1EB_0172</name>
</gene>
<evidence type="ECO:0000256" key="1">
    <source>
        <dbReference type="HAMAP-Rule" id="MF_00688"/>
    </source>
</evidence>
<dbReference type="EMBL" id="AP018150">
    <property type="protein sequence ID" value="BBE08333.1"/>
    <property type="molecule type" value="Genomic_DNA"/>
</dbReference>
<keyword evidence="1 2" id="KW-0808">Transferase</keyword>
<accession>A0A2Z6ESF6</accession>
<comment type="function">
    <text evidence="1">Functions in the N-end rule pathway of protein degradation where it conjugates Leu, Phe and, less efficiently, Met from aminoacyl-tRNAs to the N-termini of proteins containing an N-terminal arginine or lysine.</text>
</comment>
<keyword evidence="1" id="KW-0012">Acyltransferase</keyword>
<dbReference type="NCBIfam" id="TIGR00667">
    <property type="entry name" value="aat"/>
    <property type="match status" value="1"/>
</dbReference>
<keyword evidence="3" id="KW-1185">Reference proteome</keyword>
<proteinExistence type="inferred from homology"/>
<dbReference type="SUPFAM" id="SSF55729">
    <property type="entry name" value="Acyl-CoA N-acyltransferases (Nat)"/>
    <property type="match status" value="1"/>
</dbReference>
<dbReference type="AlphaFoldDB" id="A0A2Z6ESF6"/>
<dbReference type="KEGG" id="mcys:MCB1EB_0172"/>
<dbReference type="InterPro" id="IPR016181">
    <property type="entry name" value="Acyl_CoA_acyltransferase"/>
</dbReference>
<dbReference type="InterPro" id="IPR042221">
    <property type="entry name" value="Leu/Phe-tRNA_Trfase_N"/>
</dbReference>
<protein>
    <recommendedName>
        <fullName evidence="1">Leucyl/phenylalanyl-tRNA--protein transferase</fullName>
        <ecNumber evidence="1">2.3.2.6</ecNumber>
    </recommendedName>
    <alternativeName>
        <fullName evidence="1">L/F-transferase</fullName>
    </alternativeName>
    <alternativeName>
        <fullName evidence="1">Leucyltransferase</fullName>
    </alternativeName>
    <alternativeName>
        <fullName evidence="1">Phenyalanyltransferase</fullName>
    </alternativeName>
</protein>
<dbReference type="HAMAP" id="MF_00688">
    <property type="entry name" value="Leu_Phe_trans"/>
    <property type="match status" value="1"/>
</dbReference>
<sequence length="242" mass="27277">MLPWLHDNDPFPSVECALSTHSGASGLLAASEKLDMQRLFTAYQQGIFPWYEEGQPVLWWSPDPRMVLVPAEFKVSTSLKKTLKRILHEPAWEIRVDTHFIHTMTACARVARRAQNGTWITADVLAAYGALHQLGFAHSIETWYADQCVGGLYGVSIGRMFFGESMFALRADASKIALAALVSHLRRHDVKMIDCQQNTAHLASLGGREIPRIRFIAHLRQAVDETPIPWRFDKTLLRDVVA</sequence>
<dbReference type="GO" id="GO:0005737">
    <property type="term" value="C:cytoplasm"/>
    <property type="evidence" value="ECO:0007669"/>
    <property type="project" value="UniProtKB-SubCell"/>
</dbReference>
<dbReference type="GO" id="GO:0008914">
    <property type="term" value="F:leucyl-tRNA--protein transferase activity"/>
    <property type="evidence" value="ECO:0007669"/>
    <property type="project" value="UniProtKB-UniRule"/>
</dbReference>
<dbReference type="PANTHER" id="PTHR30098">
    <property type="entry name" value="LEUCYL/PHENYLALANYL-TRNA--PROTEIN TRANSFERASE"/>
    <property type="match status" value="1"/>
</dbReference>
<dbReference type="InterPro" id="IPR042203">
    <property type="entry name" value="Leu/Phe-tRNA_Trfase_C"/>
</dbReference>
<dbReference type="Gene3D" id="3.30.70.3550">
    <property type="entry name" value="Leucyl/phenylalanyl-tRNA-protein transferase, N-terminal domain"/>
    <property type="match status" value="1"/>
</dbReference>
<name>A0A2Z6ESF6_9BURK</name>
<organism evidence="2 3">
    <name type="scientific">Mycoavidus cysteinexigens</name>
    <dbReference type="NCBI Taxonomy" id="1553431"/>
    <lineage>
        <taxon>Bacteria</taxon>
        <taxon>Pseudomonadati</taxon>
        <taxon>Pseudomonadota</taxon>
        <taxon>Betaproteobacteria</taxon>
        <taxon>Burkholderiales</taxon>
        <taxon>Burkholderiaceae</taxon>
        <taxon>Mycoavidus</taxon>
    </lineage>
</organism>
<dbReference type="Proteomes" id="UP000282597">
    <property type="component" value="Chromosome"/>
</dbReference>
<dbReference type="InterPro" id="IPR004616">
    <property type="entry name" value="Leu/Phe-tRNA_Trfase"/>
</dbReference>
<reference evidence="2 3" key="1">
    <citation type="journal article" date="2018" name="Microbes Environ.">
        <title>Comparative Genomic Insights into Endofungal Lifestyles of Two Bacterial Endosymbionts, Mycoavidus cysteinexigens and Burkholderia rhizoxinica.</title>
        <authorList>
            <person name="Sharmin D."/>
            <person name="Guo Y."/>
            <person name="Nishizawa T."/>
            <person name="Ohshima S."/>
            <person name="Sato Y."/>
            <person name="Takashima Y."/>
            <person name="Narisawa K."/>
            <person name="Ohta H."/>
        </authorList>
    </citation>
    <scope>NUCLEOTIDE SEQUENCE [LARGE SCALE GENOMIC DNA]</scope>
    <source>
        <strain evidence="2 3">B1-EB</strain>
    </source>
</reference>